<accession>A0A2A3ZI66</accession>
<dbReference type="Gene3D" id="3.30.565.10">
    <property type="entry name" value="Histidine kinase-like ATPase, C-terminal domain"/>
    <property type="match status" value="1"/>
</dbReference>
<reference evidence="12 13" key="1">
    <citation type="journal article" date="2017" name="Elife">
        <title>Extensive horizontal gene transfer in cheese-associated bacteria.</title>
        <authorList>
            <person name="Bonham K.S."/>
            <person name="Wolfe B.E."/>
            <person name="Dutton R.J."/>
        </authorList>
    </citation>
    <scope>NUCLEOTIDE SEQUENCE [LARGE SCALE GENOMIC DNA]</scope>
    <source>
        <strain evidence="12 13">900_6</strain>
    </source>
</reference>
<name>A0A2A3ZI66_BREAU</name>
<dbReference type="EC" id="2.7.13.3" evidence="2"/>
<evidence type="ECO:0000256" key="6">
    <source>
        <dbReference type="ARBA" id="ARBA00022777"/>
    </source>
</evidence>
<feature type="transmembrane region" description="Helical" evidence="10">
    <location>
        <begin position="42"/>
        <end position="61"/>
    </location>
</feature>
<evidence type="ECO:0000313" key="13">
    <source>
        <dbReference type="Proteomes" id="UP000217720"/>
    </source>
</evidence>
<dbReference type="Pfam" id="PF07730">
    <property type="entry name" value="HisKA_3"/>
    <property type="match status" value="1"/>
</dbReference>
<dbReference type="SMART" id="SM00387">
    <property type="entry name" value="HATPase_c"/>
    <property type="match status" value="1"/>
</dbReference>
<feature type="compositionally biased region" description="Polar residues" evidence="9">
    <location>
        <begin position="393"/>
        <end position="404"/>
    </location>
</feature>
<dbReference type="CDD" id="cd16917">
    <property type="entry name" value="HATPase_UhpB-NarQ-NarX-like"/>
    <property type="match status" value="1"/>
</dbReference>
<dbReference type="InterPro" id="IPR003594">
    <property type="entry name" value="HATPase_dom"/>
</dbReference>
<gene>
    <name evidence="12" type="ORF">CIK62_01880</name>
</gene>
<dbReference type="GO" id="GO:0016020">
    <property type="term" value="C:membrane"/>
    <property type="evidence" value="ECO:0007669"/>
    <property type="project" value="InterPro"/>
</dbReference>
<evidence type="ECO:0000256" key="4">
    <source>
        <dbReference type="ARBA" id="ARBA00022679"/>
    </source>
</evidence>
<dbReference type="Pfam" id="PF02518">
    <property type="entry name" value="HATPase_c"/>
    <property type="match status" value="1"/>
</dbReference>
<evidence type="ECO:0000256" key="5">
    <source>
        <dbReference type="ARBA" id="ARBA00022741"/>
    </source>
</evidence>
<feature type="region of interest" description="Disordered" evidence="9">
    <location>
        <begin position="472"/>
        <end position="510"/>
    </location>
</feature>
<dbReference type="GO" id="GO:0000155">
    <property type="term" value="F:phosphorelay sensor kinase activity"/>
    <property type="evidence" value="ECO:0007669"/>
    <property type="project" value="InterPro"/>
</dbReference>
<evidence type="ECO:0000256" key="8">
    <source>
        <dbReference type="ARBA" id="ARBA00023012"/>
    </source>
</evidence>
<evidence type="ECO:0000256" key="3">
    <source>
        <dbReference type="ARBA" id="ARBA00022553"/>
    </source>
</evidence>
<dbReference type="Proteomes" id="UP000217720">
    <property type="component" value="Unassembled WGS sequence"/>
</dbReference>
<feature type="region of interest" description="Disordered" evidence="9">
    <location>
        <begin position="384"/>
        <end position="456"/>
    </location>
</feature>
<keyword evidence="4" id="KW-0808">Transferase</keyword>
<evidence type="ECO:0000313" key="12">
    <source>
        <dbReference type="EMBL" id="PCC51289.1"/>
    </source>
</evidence>
<dbReference type="SUPFAM" id="SSF55874">
    <property type="entry name" value="ATPase domain of HSP90 chaperone/DNA topoisomerase II/histidine kinase"/>
    <property type="match status" value="1"/>
</dbReference>
<dbReference type="GO" id="GO:0046983">
    <property type="term" value="F:protein dimerization activity"/>
    <property type="evidence" value="ECO:0007669"/>
    <property type="project" value="InterPro"/>
</dbReference>
<keyword evidence="7" id="KW-0067">ATP-binding</keyword>
<proteinExistence type="predicted"/>
<feature type="region of interest" description="Disordered" evidence="9">
    <location>
        <begin position="1"/>
        <end position="24"/>
    </location>
</feature>
<feature type="transmembrane region" description="Helical" evidence="10">
    <location>
        <begin position="176"/>
        <end position="200"/>
    </location>
</feature>
<keyword evidence="10" id="KW-0812">Transmembrane</keyword>
<dbReference type="InterPro" id="IPR055558">
    <property type="entry name" value="DUF7134"/>
</dbReference>
<feature type="transmembrane region" description="Helical" evidence="10">
    <location>
        <begin position="138"/>
        <end position="156"/>
    </location>
</feature>
<comment type="caution">
    <text evidence="12">The sequence shown here is derived from an EMBL/GenBank/DDBJ whole genome shotgun (WGS) entry which is preliminary data.</text>
</comment>
<evidence type="ECO:0000256" key="7">
    <source>
        <dbReference type="ARBA" id="ARBA00022840"/>
    </source>
</evidence>
<feature type="domain" description="Histidine kinase/HSP90-like ATPase" evidence="11">
    <location>
        <begin position="342"/>
        <end position="473"/>
    </location>
</feature>
<feature type="transmembrane region" description="Helical" evidence="10">
    <location>
        <begin position="93"/>
        <end position="126"/>
    </location>
</feature>
<dbReference type="PANTHER" id="PTHR24421">
    <property type="entry name" value="NITRATE/NITRITE SENSOR PROTEIN NARX-RELATED"/>
    <property type="match status" value="1"/>
</dbReference>
<feature type="transmembrane region" description="Helical" evidence="10">
    <location>
        <begin position="68"/>
        <end position="87"/>
    </location>
</feature>
<dbReference type="InterPro" id="IPR011712">
    <property type="entry name" value="Sig_transdc_His_kin_sub3_dim/P"/>
</dbReference>
<evidence type="ECO:0000256" key="1">
    <source>
        <dbReference type="ARBA" id="ARBA00000085"/>
    </source>
</evidence>
<keyword evidence="6" id="KW-0418">Kinase</keyword>
<dbReference type="InterPro" id="IPR036890">
    <property type="entry name" value="HATPase_C_sf"/>
</dbReference>
<comment type="catalytic activity">
    <reaction evidence="1">
        <text>ATP + protein L-histidine = ADP + protein N-phospho-L-histidine.</text>
        <dbReference type="EC" id="2.7.13.3"/>
    </reaction>
</comment>
<protein>
    <recommendedName>
        <fullName evidence="2">histidine kinase</fullName>
        <ecNumber evidence="2">2.7.13.3</ecNumber>
    </recommendedName>
</protein>
<keyword evidence="5" id="KW-0547">Nucleotide-binding</keyword>
<dbReference type="EMBL" id="NRGO01000004">
    <property type="protein sequence ID" value="PCC51289.1"/>
    <property type="molecule type" value="Genomic_DNA"/>
</dbReference>
<dbReference type="AlphaFoldDB" id="A0A2A3ZI66"/>
<dbReference type="PANTHER" id="PTHR24421:SF10">
    <property type="entry name" value="NITRATE_NITRITE SENSOR PROTEIN NARQ"/>
    <property type="match status" value="1"/>
</dbReference>
<keyword evidence="3" id="KW-0597">Phosphoprotein</keyword>
<sequence>MSPMNDRLSAARGQQAAPPSDPDSRLHRARRLLAAHPWVADALIWVLPLAYIAVTTILAGAETPTFTALPTFFQVAIVLLQTLPLALRRTAPLFSSMLIALACLLSILTMLGPTIGIIAVPLTIYSTTAWGTRRHGQIVLGLGLVGACLLGLWFYLVSLQSTVGPDARPVDFGEYLVMFTVVALCASIVLTAWLLGGVGYRRRREIEGIRERNRLLEHERESETRLATDAERMRIAREMHDVIAHSLSVVIAQADGGRYAASANPQAAVGALETISRTGREALEQTRSLLGFLRADDEDNRRAAPLPGVADIRRLINDIRSAGLPVSIGGIDEVDDTSLPDGAGLAVYRIVQEALTNVLKHAGSIARAHVSLHLETREFVARISDDGAGQTPDAETSDSAQLRSRGNGITGMKERAALYGGTLTARPIRSTGLPDANRPRAGRDAGLSSESVTGSTFGTATGFVVEARFPLREGSQADDSNHTTTGTNDITADSRAPTADTADTDSQTAR</sequence>
<dbReference type="Gene3D" id="1.20.5.1930">
    <property type="match status" value="1"/>
</dbReference>
<dbReference type="GO" id="GO:0005524">
    <property type="term" value="F:ATP binding"/>
    <property type="evidence" value="ECO:0007669"/>
    <property type="project" value="UniProtKB-KW"/>
</dbReference>
<keyword evidence="10" id="KW-1133">Transmembrane helix</keyword>
<evidence type="ECO:0000256" key="2">
    <source>
        <dbReference type="ARBA" id="ARBA00012438"/>
    </source>
</evidence>
<feature type="compositionally biased region" description="Low complexity" evidence="9">
    <location>
        <begin position="491"/>
        <end position="510"/>
    </location>
</feature>
<evidence type="ECO:0000256" key="9">
    <source>
        <dbReference type="SAM" id="MobiDB-lite"/>
    </source>
</evidence>
<dbReference type="Pfam" id="PF23539">
    <property type="entry name" value="DUF7134"/>
    <property type="match status" value="1"/>
</dbReference>
<keyword evidence="8" id="KW-0902">Two-component regulatory system</keyword>
<evidence type="ECO:0000259" key="11">
    <source>
        <dbReference type="SMART" id="SM00387"/>
    </source>
</evidence>
<evidence type="ECO:0000256" key="10">
    <source>
        <dbReference type="SAM" id="Phobius"/>
    </source>
</evidence>
<organism evidence="12 13">
    <name type="scientific">Brevibacterium aurantiacum</name>
    <dbReference type="NCBI Taxonomy" id="273384"/>
    <lineage>
        <taxon>Bacteria</taxon>
        <taxon>Bacillati</taxon>
        <taxon>Actinomycetota</taxon>
        <taxon>Actinomycetes</taxon>
        <taxon>Micrococcales</taxon>
        <taxon>Brevibacteriaceae</taxon>
        <taxon>Brevibacterium</taxon>
    </lineage>
</organism>
<keyword evidence="10" id="KW-0472">Membrane</keyword>
<dbReference type="InterPro" id="IPR050482">
    <property type="entry name" value="Sensor_HK_TwoCompSys"/>
</dbReference>